<proteinExistence type="predicted"/>
<evidence type="ECO:0000313" key="2">
    <source>
        <dbReference type="Proteomes" id="UP000019091"/>
    </source>
</evidence>
<sequence length="38" mass="4588">MFHNSIRSVRAKIRWDYTTAFIDICKILQEIYRLLAVC</sequence>
<organism evidence="1 2">
    <name type="scientific">Bibersteinia trehalosi USDA-ARS-USMARC-188</name>
    <dbReference type="NCBI Taxonomy" id="1263829"/>
    <lineage>
        <taxon>Bacteria</taxon>
        <taxon>Pseudomonadati</taxon>
        <taxon>Pseudomonadota</taxon>
        <taxon>Gammaproteobacteria</taxon>
        <taxon>Pasteurellales</taxon>
        <taxon>Pasteurellaceae</taxon>
        <taxon>Bibersteinia</taxon>
    </lineage>
</organism>
<reference evidence="1 2" key="1">
    <citation type="journal article" date="2014" name="Genome Announc.">
        <title>Complete Closed Genome Sequences of Three Bibersteinia trehalosi Nasopharyngeal Isolates from Cattle with Shipping Fever.</title>
        <authorList>
            <person name="Harhay G.P."/>
            <person name="McVey D.S."/>
            <person name="Koren S."/>
            <person name="Phillippy A.M."/>
            <person name="Bono J."/>
            <person name="Harhay D.M."/>
            <person name="Clawson M.L."/>
            <person name="Heaton M.P."/>
            <person name="Chitko-McKown C.G."/>
            <person name="Korlach J."/>
            <person name="Smith T.P."/>
        </authorList>
    </citation>
    <scope>NUCLEOTIDE SEQUENCE [LARGE SCALE GENOMIC DNA]</scope>
    <source>
        <strain evidence="1 2">USDA-ARS-USMARC-188</strain>
    </source>
</reference>
<dbReference type="KEGG" id="btre:F542_18220"/>
<dbReference type="Proteomes" id="UP000019091">
    <property type="component" value="Chromosome"/>
</dbReference>
<name>A0A4V7IBW7_BIBTR</name>
<dbReference type="EMBL" id="CP006954">
    <property type="protein sequence ID" value="AHG82535.1"/>
    <property type="molecule type" value="Genomic_DNA"/>
</dbReference>
<dbReference type="AlphaFoldDB" id="A0A4V7IBW7"/>
<protein>
    <submittedName>
        <fullName evidence="1">Uncharacterized protein</fullName>
    </submittedName>
</protein>
<evidence type="ECO:0000313" key="1">
    <source>
        <dbReference type="EMBL" id="AHG82535.1"/>
    </source>
</evidence>
<gene>
    <name evidence="1" type="ORF">F542_18220</name>
</gene>
<accession>A0A4V7IBW7</accession>